<dbReference type="EMBL" id="CP090978">
    <property type="protein sequence ID" value="UJF31782.1"/>
    <property type="molecule type" value="Genomic_DNA"/>
</dbReference>
<proteinExistence type="predicted"/>
<organism evidence="3 4">
    <name type="scientific">Paenibacillus hexagrammi</name>
    <dbReference type="NCBI Taxonomy" id="2908839"/>
    <lineage>
        <taxon>Bacteria</taxon>
        <taxon>Bacillati</taxon>
        <taxon>Bacillota</taxon>
        <taxon>Bacilli</taxon>
        <taxon>Bacillales</taxon>
        <taxon>Paenibacillaceae</taxon>
        <taxon>Paenibacillus</taxon>
    </lineage>
</organism>
<dbReference type="PROSITE" id="PS51257">
    <property type="entry name" value="PROKAR_LIPOPROTEIN"/>
    <property type="match status" value="1"/>
</dbReference>
<feature type="region of interest" description="Disordered" evidence="1">
    <location>
        <begin position="23"/>
        <end position="53"/>
    </location>
</feature>
<feature type="signal peptide" evidence="2">
    <location>
        <begin position="1"/>
        <end position="23"/>
    </location>
</feature>
<dbReference type="Proteomes" id="UP001649230">
    <property type="component" value="Chromosome"/>
</dbReference>
<dbReference type="SUPFAM" id="SSF53850">
    <property type="entry name" value="Periplasmic binding protein-like II"/>
    <property type="match status" value="1"/>
</dbReference>
<feature type="chain" id="PRO_5046564511" evidence="2">
    <location>
        <begin position="24"/>
        <end position="521"/>
    </location>
</feature>
<dbReference type="PANTHER" id="PTHR43649">
    <property type="entry name" value="ARABINOSE-BINDING PROTEIN-RELATED"/>
    <property type="match status" value="1"/>
</dbReference>
<dbReference type="Gene3D" id="3.40.190.10">
    <property type="entry name" value="Periplasmic binding protein-like II"/>
    <property type="match status" value="2"/>
</dbReference>
<evidence type="ECO:0000313" key="4">
    <source>
        <dbReference type="Proteomes" id="UP001649230"/>
    </source>
</evidence>
<dbReference type="RefSeq" id="WP_235118127.1">
    <property type="nucleotide sequence ID" value="NZ_CP090978.1"/>
</dbReference>
<keyword evidence="2" id="KW-0732">Signal</keyword>
<evidence type="ECO:0000256" key="2">
    <source>
        <dbReference type="SAM" id="SignalP"/>
    </source>
</evidence>
<keyword evidence="4" id="KW-1185">Reference proteome</keyword>
<gene>
    <name evidence="3" type="ORF">L0M14_18645</name>
</gene>
<evidence type="ECO:0000313" key="3">
    <source>
        <dbReference type="EMBL" id="UJF31782.1"/>
    </source>
</evidence>
<name>A0ABY3SFS6_9BACL</name>
<reference evidence="3 4" key="1">
    <citation type="journal article" date="2024" name="Int. J. Syst. Evol. Microbiol.">
        <title>Paenibacillus hexagrammi sp. nov., a novel bacterium isolated from the gut content of Hexagrammos agrammus.</title>
        <authorList>
            <person name="Jung H.K."/>
            <person name="Kim D.G."/>
            <person name="Zin H."/>
            <person name="Park J."/>
            <person name="Jung H."/>
            <person name="Kim Y.O."/>
            <person name="Kong H.J."/>
            <person name="Kim J.W."/>
            <person name="Kim Y.S."/>
        </authorList>
    </citation>
    <scope>NUCLEOTIDE SEQUENCE [LARGE SCALE GENOMIC DNA]</scope>
    <source>
        <strain evidence="3 4">YPD9-1</strain>
    </source>
</reference>
<accession>A0ABY3SFS6</accession>
<dbReference type="InterPro" id="IPR050490">
    <property type="entry name" value="Bact_solute-bd_prot1"/>
</dbReference>
<sequence length="521" mass="59159">MKKYLVIQISLMLAAGVMVTGCAEQQPQDQGKESTDSGKPLEMSITLPPGSPQTTDTVMEKKLNEVLNTKLSLLPLGGWQDASTKLNLLMSQPDTMPDLLWRSGMEKEYQQWIKNDQLVDLVPYMQKYGKNLLNYYSKETLWSSYQDGKLYSVPGDVSEASSKTLYVRKDWLDKLGLPVPKTMDEFLSTVKAFTEQDPDGNGKKDTFGLATWKGFPHEPLYVFEQAYGLKADNFIIQDDGSIKLGAVMPQMKQALALMKDLYENGYIDKGASQKEQNEVIAQGKTGFYYSYIDQVNPANPTLVAFKANNPTGEFLPIDLPKGPDGFSSDWPESLGGWCYNSITTHAKDPARVFQVLDKMNSPEVFKLRKFGIEGEHYKVENGKFSTLIDPKEAPKIGLSLLIWFGDRKDENNIKNTEQATALYKKRIETSSPLRSKIYWPKSTDRPAWSQYGADLNTLMDQTFNQIIYGGKSLDTFDTFVKDWYAKGGREVEAEVNQLYVKEKKEYDEWSKFYDEKLLPYK</sequence>
<protein>
    <submittedName>
        <fullName evidence="3">Extracellular solute-binding protein</fullName>
    </submittedName>
</protein>
<evidence type="ECO:0000256" key="1">
    <source>
        <dbReference type="SAM" id="MobiDB-lite"/>
    </source>
</evidence>
<dbReference type="PANTHER" id="PTHR43649:SF12">
    <property type="entry name" value="DIACETYLCHITOBIOSE BINDING PROTEIN DASA"/>
    <property type="match status" value="1"/>
</dbReference>